<proteinExistence type="inferred from homology"/>
<dbReference type="InterPro" id="IPR015422">
    <property type="entry name" value="PyrdxlP-dep_Trfase_small"/>
</dbReference>
<dbReference type="GO" id="GO:0051536">
    <property type="term" value="F:iron-sulfur cluster binding"/>
    <property type="evidence" value="ECO:0007669"/>
    <property type="project" value="UniProtKB-KW"/>
</dbReference>
<dbReference type="KEGG" id="sqz:FQU76_02830"/>
<name>A0A5B8JD65_9ACTN</name>
<dbReference type="OrthoDB" id="9808002at2"/>
<gene>
    <name evidence="11" type="ORF">FQU76_02830</name>
</gene>
<accession>A0A5B8JD65</accession>
<protein>
    <submittedName>
        <fullName evidence="11">Cysteine desulfurase</fullName>
    </submittedName>
</protein>
<dbReference type="InterPro" id="IPR015424">
    <property type="entry name" value="PyrdxlP-dep_Trfase"/>
</dbReference>
<dbReference type="Proteomes" id="UP000320580">
    <property type="component" value="Chromosome"/>
</dbReference>
<dbReference type="Gene3D" id="1.10.260.50">
    <property type="match status" value="1"/>
</dbReference>
<dbReference type="InterPro" id="IPR016454">
    <property type="entry name" value="Cysteine_dSase"/>
</dbReference>
<dbReference type="GO" id="GO:0031071">
    <property type="term" value="F:cysteine desulfurase activity"/>
    <property type="evidence" value="ECO:0007669"/>
    <property type="project" value="UniProtKB-EC"/>
</dbReference>
<dbReference type="PIRSF" id="PIRSF005572">
    <property type="entry name" value="NifS"/>
    <property type="match status" value="1"/>
</dbReference>
<feature type="domain" description="Aminotransferase class V" evidence="10">
    <location>
        <begin position="56"/>
        <end position="417"/>
    </location>
</feature>
<dbReference type="Gene3D" id="3.90.1150.10">
    <property type="entry name" value="Aspartate Aminotransferase, domain 1"/>
    <property type="match status" value="1"/>
</dbReference>
<organism evidence="11 12">
    <name type="scientific">Streptomyces qinzhouensis</name>
    <dbReference type="NCBI Taxonomy" id="2599401"/>
    <lineage>
        <taxon>Bacteria</taxon>
        <taxon>Bacillati</taxon>
        <taxon>Actinomycetota</taxon>
        <taxon>Actinomycetes</taxon>
        <taxon>Kitasatosporales</taxon>
        <taxon>Streptomycetaceae</taxon>
        <taxon>Streptomyces</taxon>
    </lineage>
</organism>
<dbReference type="InterPro" id="IPR015421">
    <property type="entry name" value="PyrdxlP-dep_Trfase_major"/>
</dbReference>
<evidence type="ECO:0000259" key="10">
    <source>
        <dbReference type="Pfam" id="PF00266"/>
    </source>
</evidence>
<evidence type="ECO:0000256" key="5">
    <source>
        <dbReference type="ARBA" id="ARBA00022898"/>
    </source>
</evidence>
<evidence type="ECO:0000256" key="3">
    <source>
        <dbReference type="ARBA" id="ARBA00022679"/>
    </source>
</evidence>
<keyword evidence="4" id="KW-0479">Metal-binding</keyword>
<evidence type="ECO:0000313" key="11">
    <source>
        <dbReference type="EMBL" id="QDY75620.1"/>
    </source>
</evidence>
<comment type="similarity">
    <text evidence="2">Belongs to the class-V pyridoxal-phosphate-dependent aminotransferase family. NifS/IscS subfamily.</text>
</comment>
<keyword evidence="12" id="KW-1185">Reference proteome</keyword>
<dbReference type="FunFam" id="3.40.640.10:FF:000084">
    <property type="entry name" value="IscS-like cysteine desulfurase"/>
    <property type="match status" value="1"/>
</dbReference>
<comment type="cofactor">
    <cofactor evidence="1">
        <name>pyridoxal 5'-phosphate</name>
        <dbReference type="ChEBI" id="CHEBI:597326"/>
    </cofactor>
</comment>
<reference evidence="11 12" key="1">
    <citation type="submission" date="2019-07" db="EMBL/GenBank/DDBJ databases">
        <authorList>
            <person name="Zhu P."/>
        </authorList>
    </citation>
    <scope>NUCLEOTIDE SEQUENCE [LARGE SCALE GENOMIC DNA]</scope>
    <source>
        <strain evidence="11 12">SSL-25</strain>
    </source>
</reference>
<dbReference type="PANTHER" id="PTHR11601">
    <property type="entry name" value="CYSTEINE DESULFURYLASE FAMILY MEMBER"/>
    <property type="match status" value="1"/>
</dbReference>
<evidence type="ECO:0000256" key="6">
    <source>
        <dbReference type="ARBA" id="ARBA00023004"/>
    </source>
</evidence>
<dbReference type="GO" id="GO:0046872">
    <property type="term" value="F:metal ion binding"/>
    <property type="evidence" value="ECO:0007669"/>
    <property type="project" value="UniProtKB-KW"/>
</dbReference>
<dbReference type="Gene3D" id="3.40.640.10">
    <property type="entry name" value="Type I PLP-dependent aspartate aminotransferase-like (Major domain)"/>
    <property type="match status" value="1"/>
</dbReference>
<evidence type="ECO:0000256" key="7">
    <source>
        <dbReference type="ARBA" id="ARBA00023014"/>
    </source>
</evidence>
<evidence type="ECO:0000256" key="2">
    <source>
        <dbReference type="ARBA" id="ARBA00006490"/>
    </source>
</evidence>
<evidence type="ECO:0000256" key="9">
    <source>
        <dbReference type="SAM" id="MobiDB-lite"/>
    </source>
</evidence>
<sequence>MIDTAGWNAVGTSGGPSGPRRGPRILGGPVQDVIPGGSDAAPAGPPPHPGLAGRPVYLDYNATTPVDPRVAEAMLPHLTEHFGNPSSGHPYAVEPQRALAVARELVAGLIGARPGEVVFTGSGSEADLLALRGAVLASGRPHPHIVTQATEHPAVLESCRALERLHGARVTVLPVDGLGLVDPAALAGALTDDTVLVSVMAANNETGALQPVAELAAAAQARGALFHCDAAQAVGKVPLDVGALGVDLLTVVGHKMYAPKGAAALFVRDGVVLEPVAYGGSQERGLRAGTENVALAVALGAAARLAADELAGGGPDRTAALRDRLHHGLAAGLPGRIRLNGPERERLPNTLNISVEGALGHELLAAAGRIAASTGSACHSGTHAPSPVLTAMGVEPARALGAVRLSLGRWTTAEDVETAAAALTAAARPEVRD</sequence>
<evidence type="ECO:0000256" key="1">
    <source>
        <dbReference type="ARBA" id="ARBA00001933"/>
    </source>
</evidence>
<dbReference type="EMBL" id="CP042266">
    <property type="protein sequence ID" value="QDY75620.1"/>
    <property type="molecule type" value="Genomic_DNA"/>
</dbReference>
<dbReference type="AlphaFoldDB" id="A0A5B8JD65"/>
<evidence type="ECO:0000256" key="8">
    <source>
        <dbReference type="ARBA" id="ARBA00050776"/>
    </source>
</evidence>
<evidence type="ECO:0000313" key="12">
    <source>
        <dbReference type="Proteomes" id="UP000320580"/>
    </source>
</evidence>
<dbReference type="Pfam" id="PF00266">
    <property type="entry name" value="Aminotran_5"/>
    <property type="match status" value="1"/>
</dbReference>
<keyword evidence="6" id="KW-0408">Iron</keyword>
<dbReference type="InterPro" id="IPR000192">
    <property type="entry name" value="Aminotrans_V_dom"/>
</dbReference>
<comment type="catalytic activity">
    <reaction evidence="8">
        <text>(sulfur carrier)-H + L-cysteine = (sulfur carrier)-SH + L-alanine</text>
        <dbReference type="Rhea" id="RHEA:43892"/>
        <dbReference type="Rhea" id="RHEA-COMP:14737"/>
        <dbReference type="Rhea" id="RHEA-COMP:14739"/>
        <dbReference type="ChEBI" id="CHEBI:29917"/>
        <dbReference type="ChEBI" id="CHEBI:35235"/>
        <dbReference type="ChEBI" id="CHEBI:57972"/>
        <dbReference type="ChEBI" id="CHEBI:64428"/>
        <dbReference type="EC" id="2.8.1.7"/>
    </reaction>
</comment>
<evidence type="ECO:0000256" key="4">
    <source>
        <dbReference type="ARBA" id="ARBA00022723"/>
    </source>
</evidence>
<dbReference type="PANTHER" id="PTHR11601:SF34">
    <property type="entry name" value="CYSTEINE DESULFURASE"/>
    <property type="match status" value="1"/>
</dbReference>
<keyword evidence="7" id="KW-0411">Iron-sulfur</keyword>
<feature type="region of interest" description="Disordered" evidence="9">
    <location>
        <begin position="1"/>
        <end position="50"/>
    </location>
</feature>
<keyword evidence="3" id="KW-0808">Transferase</keyword>
<keyword evidence="5" id="KW-0663">Pyridoxal phosphate</keyword>
<feature type="compositionally biased region" description="Low complexity" evidence="9">
    <location>
        <begin position="18"/>
        <end position="42"/>
    </location>
</feature>
<dbReference type="SUPFAM" id="SSF53383">
    <property type="entry name" value="PLP-dependent transferases"/>
    <property type="match status" value="1"/>
</dbReference>